<evidence type="ECO:0000313" key="7">
    <source>
        <dbReference type="Proteomes" id="UP000467700"/>
    </source>
</evidence>
<feature type="transmembrane region" description="Helical" evidence="1">
    <location>
        <begin position="631"/>
        <end position="649"/>
    </location>
</feature>
<dbReference type="Pfam" id="PF10277">
    <property type="entry name" value="Frag1"/>
    <property type="match status" value="1"/>
</dbReference>
<dbReference type="PANTHER" id="PTHR14859">
    <property type="entry name" value="CALCOFLUOR WHITE HYPERSENSITIVE PROTEIN PRECURSOR"/>
    <property type="match status" value="1"/>
</dbReference>
<feature type="transmembrane region" description="Helical" evidence="1">
    <location>
        <begin position="378"/>
        <end position="398"/>
    </location>
</feature>
<feature type="domain" description="PGAP2IP second transmembrane" evidence="3">
    <location>
        <begin position="530"/>
        <end position="716"/>
    </location>
</feature>
<feature type="domain" description="PGAP2IP first transmembrane" evidence="4">
    <location>
        <begin position="377"/>
        <end position="438"/>
    </location>
</feature>
<evidence type="ECO:0000259" key="2">
    <source>
        <dbReference type="Pfam" id="PF10277"/>
    </source>
</evidence>
<dbReference type="InterPro" id="IPR019402">
    <property type="entry name" value="CWH43_N"/>
</dbReference>
<feature type="transmembrane region" description="Helical" evidence="1">
    <location>
        <begin position="451"/>
        <end position="470"/>
    </location>
</feature>
<dbReference type="InterPro" id="IPR051916">
    <property type="entry name" value="GPI-anchor_lipid_remodeler"/>
</dbReference>
<feature type="transmembrane region" description="Helical" evidence="1">
    <location>
        <begin position="307"/>
        <end position="326"/>
    </location>
</feature>
<dbReference type="OrthoDB" id="68581at2759"/>
<sequence length="1065" mass="117947">MTTIRAAAIARLHTILAASAFSSALIIGCALHYRKIVKNGVAGYPQEWFPSVSSTIGDWYPERNIFQILIALTSGRPRFALVFFQYFLHHSTTSSLPTFVFLSGIIRTLSCGGWVYITSSDDHDIHDFMMILYIVCNVPWMLLGITTTPAARVSVRRKRKLVSGAFFATIVPLVYFFIQHKVNRIPGAYTRYAFFEWGLIFLDVSYDSISEQEFSEISLAGLVDGATKVTRAESIPSELSAKSVDTKLAPAAETLAKADKPLADAVHAALDPVPENHQEDEDEDEDSLFVDDVPIWRDASAFVSDVYLSYMFWTLFTALIPTLFYFSVWKLGIAGNELALLSVLSPLLLSISSPYNYIFNPSTLTPTPVPPLLAYTKLRRGQTVLHFMSLVGILAYFVPSPGERLVLVSLGNIIGVMREVVAWSGIVQGGKDVGYQSIGIIFNAFDCETRLLIAVVLQVLGLGATLASVLKQANRSNNPVWPFINYKADGWNKTGIFLALLAIYEYATRPIPKPQHTPPPLPSQKLQPRPSVFLSALPLGSLLFCIHNLLSDSSTLIAWSWTGYENRLPRGPVPHLHGSVTIGAMVLGTFIALWSVTRLKQKPNPFATQAWFMFGAGSAYVMYAYRNWTGYVGGLGQAVFLMTILPLVFQKAADAAEGGDGRELRVAKVYTIAFAVYCVLNLASVFTVAYAFVPGGVYFRERTDLVIIVQMACLLPAFNLGIFSTGTATSSLAPLTTKFRSHIMAILSLISLLSLLTTVYRVPRNPPQPFKAAATGPRIINTGIWTVHFGIDNEGHDSQRGIMKLITDMELDVVGLLETDLHRTAFGHRDLTRRIVEEANYYVDIGPGPNSHTWGAVLLSKFPIISTTHHLLPSPHGELAPAIEAILDVYGTEVLALVSHNGQEEDPLDRELQSTELAKVLAASTRPSIFLGYVVTKPYRPRPDPYGILVLEGNVHDIDVDDADRWCEYIFYRGLYRTAYARISRGIITDTETQIGQFVLPRHGHNVTDDSLPARYLRSRKEELPVEHWLPMEYYGDANKGGVNGHYYHVFGTPLYYKLPEGAIV</sequence>
<dbReference type="Proteomes" id="UP000467700">
    <property type="component" value="Unassembled WGS sequence"/>
</dbReference>
<feature type="transmembrane region" description="Helical" evidence="1">
    <location>
        <begin position="99"/>
        <end position="117"/>
    </location>
</feature>
<dbReference type="InterPro" id="IPR057315">
    <property type="entry name" value="Exo_endo_phos_PGAP2IP_C"/>
</dbReference>
<dbReference type="AlphaFoldDB" id="A0A8S0XTI1"/>
<evidence type="ECO:0000259" key="5">
    <source>
        <dbReference type="Pfam" id="PF23226"/>
    </source>
</evidence>
<dbReference type="Pfam" id="PF23021">
    <property type="entry name" value="6TM_2nd_PGAP2IP"/>
    <property type="match status" value="1"/>
</dbReference>
<name>A0A8S0XTI1_CYCAE</name>
<keyword evidence="1" id="KW-0472">Membrane</keyword>
<dbReference type="InterPro" id="IPR053912">
    <property type="entry name" value="PGAP2IP_TM_1nd"/>
</dbReference>
<dbReference type="PANTHER" id="PTHR14859:SF1">
    <property type="entry name" value="PGAP2-INTERACTING PROTEIN"/>
    <property type="match status" value="1"/>
</dbReference>
<feature type="transmembrane region" description="Helical" evidence="1">
    <location>
        <begin position="576"/>
        <end position="594"/>
    </location>
</feature>
<feature type="transmembrane region" description="Helical" evidence="1">
    <location>
        <begin position="705"/>
        <end position="723"/>
    </location>
</feature>
<dbReference type="SUPFAM" id="SSF56219">
    <property type="entry name" value="DNase I-like"/>
    <property type="match status" value="1"/>
</dbReference>
<feature type="transmembrane region" description="Helical" evidence="1">
    <location>
        <begin position="669"/>
        <end position="693"/>
    </location>
</feature>
<feature type="transmembrane region" description="Helical" evidence="1">
    <location>
        <begin position="129"/>
        <end position="149"/>
    </location>
</feature>
<evidence type="ECO:0000313" key="6">
    <source>
        <dbReference type="EMBL" id="CAA7265561.1"/>
    </source>
</evidence>
<dbReference type="InterPro" id="IPR053911">
    <property type="entry name" value="PGAP2IP_TM_2nd"/>
</dbReference>
<reference evidence="6 7" key="1">
    <citation type="submission" date="2020-01" db="EMBL/GenBank/DDBJ databases">
        <authorList>
            <person name="Gupta K D."/>
        </authorList>
    </citation>
    <scope>NUCLEOTIDE SEQUENCE [LARGE SCALE GENOMIC DNA]</scope>
</reference>
<evidence type="ECO:0000259" key="4">
    <source>
        <dbReference type="Pfam" id="PF23022"/>
    </source>
</evidence>
<feature type="domain" description="PGAP2IP C-terminal nuclease-like" evidence="5">
    <location>
        <begin position="778"/>
        <end position="1011"/>
    </location>
</feature>
<feature type="domain" description="PGAP2IP first transmembrane" evidence="4">
    <location>
        <begin position="458"/>
        <end position="504"/>
    </location>
</feature>
<keyword evidence="1" id="KW-0812">Transmembrane</keyword>
<feature type="domain" description="CWH43-like N-terminal" evidence="2">
    <location>
        <begin position="9"/>
        <end position="215"/>
    </location>
</feature>
<feature type="domain" description="PGAP2IP first transmembrane" evidence="4">
    <location>
        <begin position="310"/>
        <end position="358"/>
    </location>
</feature>
<accession>A0A8S0XTI1</accession>
<evidence type="ECO:0000259" key="3">
    <source>
        <dbReference type="Pfam" id="PF23021"/>
    </source>
</evidence>
<evidence type="ECO:0000256" key="1">
    <source>
        <dbReference type="SAM" id="Phobius"/>
    </source>
</evidence>
<dbReference type="GO" id="GO:0005783">
    <property type="term" value="C:endoplasmic reticulum"/>
    <property type="evidence" value="ECO:0007669"/>
    <property type="project" value="TreeGrafter"/>
</dbReference>
<gene>
    <name evidence="6" type="ORF">AAE3_LOCUS7763</name>
</gene>
<feature type="transmembrane region" description="Helical" evidence="1">
    <location>
        <begin position="12"/>
        <end position="33"/>
    </location>
</feature>
<feature type="transmembrane region" description="Helical" evidence="1">
    <location>
        <begin position="743"/>
        <end position="762"/>
    </location>
</feature>
<dbReference type="GO" id="GO:0016020">
    <property type="term" value="C:membrane"/>
    <property type="evidence" value="ECO:0007669"/>
    <property type="project" value="GOC"/>
</dbReference>
<feature type="transmembrane region" description="Helical" evidence="1">
    <location>
        <begin position="606"/>
        <end position="625"/>
    </location>
</feature>
<organism evidence="6 7">
    <name type="scientific">Cyclocybe aegerita</name>
    <name type="common">Black poplar mushroom</name>
    <name type="synonym">Agrocybe aegerita</name>
    <dbReference type="NCBI Taxonomy" id="1973307"/>
    <lineage>
        <taxon>Eukaryota</taxon>
        <taxon>Fungi</taxon>
        <taxon>Dikarya</taxon>
        <taxon>Basidiomycota</taxon>
        <taxon>Agaricomycotina</taxon>
        <taxon>Agaricomycetes</taxon>
        <taxon>Agaricomycetidae</taxon>
        <taxon>Agaricales</taxon>
        <taxon>Agaricineae</taxon>
        <taxon>Bolbitiaceae</taxon>
        <taxon>Cyclocybe</taxon>
    </lineage>
</organism>
<dbReference type="Pfam" id="PF23226">
    <property type="entry name" value="Exo_endo_phos_PGAP2IP"/>
    <property type="match status" value="1"/>
</dbReference>
<feature type="transmembrane region" description="Helical" evidence="1">
    <location>
        <begin position="532"/>
        <end position="550"/>
    </location>
</feature>
<dbReference type="GO" id="GO:0031505">
    <property type="term" value="P:fungal-type cell wall organization"/>
    <property type="evidence" value="ECO:0007669"/>
    <property type="project" value="TreeGrafter"/>
</dbReference>
<protein>
    <submittedName>
        <fullName evidence="6">Uncharacterized protein</fullName>
    </submittedName>
</protein>
<keyword evidence="7" id="KW-1185">Reference proteome</keyword>
<keyword evidence="1" id="KW-1133">Transmembrane helix</keyword>
<feature type="transmembrane region" description="Helical" evidence="1">
    <location>
        <begin position="161"/>
        <end position="178"/>
    </location>
</feature>
<dbReference type="Pfam" id="PF23022">
    <property type="entry name" value="6TM_1st_PGAP2IP"/>
    <property type="match status" value="3"/>
</dbReference>
<dbReference type="EMBL" id="CACVBS010000049">
    <property type="protein sequence ID" value="CAA7265561.1"/>
    <property type="molecule type" value="Genomic_DNA"/>
</dbReference>
<dbReference type="Gene3D" id="3.60.10.10">
    <property type="entry name" value="Endonuclease/exonuclease/phosphatase"/>
    <property type="match status" value="1"/>
</dbReference>
<proteinExistence type="predicted"/>
<feature type="transmembrane region" description="Helical" evidence="1">
    <location>
        <begin position="338"/>
        <end position="358"/>
    </location>
</feature>
<dbReference type="InterPro" id="IPR036691">
    <property type="entry name" value="Endo/exonu/phosph_ase_sf"/>
</dbReference>
<dbReference type="PROSITE" id="PS51257">
    <property type="entry name" value="PROKAR_LIPOPROTEIN"/>
    <property type="match status" value="1"/>
</dbReference>
<comment type="caution">
    <text evidence="6">The sequence shown here is derived from an EMBL/GenBank/DDBJ whole genome shotgun (WGS) entry which is preliminary data.</text>
</comment>
<dbReference type="GO" id="GO:0006506">
    <property type="term" value="P:GPI anchor biosynthetic process"/>
    <property type="evidence" value="ECO:0007669"/>
    <property type="project" value="TreeGrafter"/>
</dbReference>